<dbReference type="Proteomes" id="UP000539111">
    <property type="component" value="Unassembled WGS sequence"/>
</dbReference>
<keyword evidence="1" id="KW-1133">Transmembrane helix</keyword>
<evidence type="ECO:0000313" key="3">
    <source>
        <dbReference type="Proteomes" id="UP000539111"/>
    </source>
</evidence>
<comment type="caution">
    <text evidence="2">The sequence shown here is derived from an EMBL/GenBank/DDBJ whole genome shotgun (WGS) entry which is preliminary data.</text>
</comment>
<feature type="transmembrane region" description="Helical" evidence="1">
    <location>
        <begin position="20"/>
        <end position="37"/>
    </location>
</feature>
<evidence type="ECO:0000256" key="1">
    <source>
        <dbReference type="SAM" id="Phobius"/>
    </source>
</evidence>
<proteinExistence type="predicted"/>
<protein>
    <submittedName>
        <fullName evidence="2">Uncharacterized protein</fullName>
    </submittedName>
</protein>
<keyword evidence="1" id="KW-0472">Membrane</keyword>
<name>A0A7Z0D5M6_9MICO</name>
<dbReference type="EMBL" id="JACBZP010000001">
    <property type="protein sequence ID" value="NYI69279.1"/>
    <property type="molecule type" value="Genomic_DNA"/>
</dbReference>
<reference evidence="2 3" key="1">
    <citation type="submission" date="2020-07" db="EMBL/GenBank/DDBJ databases">
        <title>Sequencing the genomes of 1000 actinobacteria strains.</title>
        <authorList>
            <person name="Klenk H.-P."/>
        </authorList>
    </citation>
    <scope>NUCLEOTIDE SEQUENCE [LARGE SCALE GENOMIC DNA]</scope>
    <source>
        <strain evidence="2 3">DSM 26341</strain>
    </source>
</reference>
<keyword evidence="3" id="KW-1185">Reference proteome</keyword>
<organism evidence="2 3">
    <name type="scientific">Spelaeicoccus albus</name>
    <dbReference type="NCBI Taxonomy" id="1280376"/>
    <lineage>
        <taxon>Bacteria</taxon>
        <taxon>Bacillati</taxon>
        <taxon>Actinomycetota</taxon>
        <taxon>Actinomycetes</taxon>
        <taxon>Micrococcales</taxon>
        <taxon>Brevibacteriaceae</taxon>
        <taxon>Spelaeicoccus</taxon>
    </lineage>
</organism>
<accession>A0A7Z0D5M6</accession>
<sequence>MTERTVPTTGMAQVWKISSILAYFLAIGLSVQMAADFRDENFA</sequence>
<gene>
    <name evidence="2" type="ORF">BJY26_003585</name>
</gene>
<dbReference type="AlphaFoldDB" id="A0A7Z0D5M6"/>
<evidence type="ECO:0000313" key="2">
    <source>
        <dbReference type="EMBL" id="NYI69279.1"/>
    </source>
</evidence>
<keyword evidence="1" id="KW-0812">Transmembrane</keyword>